<proteinExistence type="predicted"/>
<evidence type="ECO:0008006" key="4">
    <source>
        <dbReference type="Google" id="ProtNLM"/>
    </source>
</evidence>
<dbReference type="EMBL" id="FQWX01000039">
    <property type="protein sequence ID" value="SHH35860.1"/>
    <property type="molecule type" value="Genomic_DNA"/>
</dbReference>
<feature type="transmembrane region" description="Helical" evidence="1">
    <location>
        <begin position="29"/>
        <end position="44"/>
    </location>
</feature>
<protein>
    <recommendedName>
        <fullName evidence="4">DUF3796 domain-containing protein</fullName>
    </recommendedName>
</protein>
<reference evidence="3" key="1">
    <citation type="submission" date="2016-11" db="EMBL/GenBank/DDBJ databases">
        <authorList>
            <person name="Varghese N."/>
            <person name="Submissions S."/>
        </authorList>
    </citation>
    <scope>NUCLEOTIDE SEQUENCE [LARGE SCALE GENOMIC DNA]</scope>
    <source>
        <strain evidence="3">DSM 2635</strain>
    </source>
</reference>
<keyword evidence="3" id="KW-1185">Reference proteome</keyword>
<sequence>MKEDVSKYLFFLGFLAFLGFRGLNNDPLYFLYFAFGGYFSYFWWSKLGQLDDERLKSNKYRAASISFRLCFVVAFVLIYLAKLSSLDLQLTYQIQLIIVALTFAISTNLWAFLTYKFDLGN</sequence>
<name>A0A1M5SBN7_9FIRM</name>
<keyword evidence="1" id="KW-1133">Transmembrane helix</keyword>
<feature type="transmembrane region" description="Helical" evidence="1">
    <location>
        <begin position="7"/>
        <end position="23"/>
    </location>
</feature>
<feature type="transmembrane region" description="Helical" evidence="1">
    <location>
        <begin position="65"/>
        <end position="82"/>
    </location>
</feature>
<keyword evidence="1" id="KW-0812">Transmembrane</keyword>
<dbReference type="OrthoDB" id="2200339at2"/>
<accession>A0A1M5SBN7</accession>
<organism evidence="2 3">
    <name type="scientific">Asaccharospora irregularis DSM 2635</name>
    <dbReference type="NCBI Taxonomy" id="1121321"/>
    <lineage>
        <taxon>Bacteria</taxon>
        <taxon>Bacillati</taxon>
        <taxon>Bacillota</taxon>
        <taxon>Clostridia</taxon>
        <taxon>Peptostreptococcales</taxon>
        <taxon>Peptostreptococcaceae</taxon>
        <taxon>Asaccharospora</taxon>
    </lineage>
</organism>
<dbReference type="Proteomes" id="UP000243255">
    <property type="component" value="Unassembled WGS sequence"/>
</dbReference>
<dbReference type="RefSeq" id="WP_073127334.1">
    <property type="nucleotide sequence ID" value="NZ_BAABCH010000014.1"/>
</dbReference>
<dbReference type="AlphaFoldDB" id="A0A1M5SBN7"/>
<gene>
    <name evidence="2" type="ORF">SAMN04488530_1395</name>
</gene>
<feature type="transmembrane region" description="Helical" evidence="1">
    <location>
        <begin position="94"/>
        <end position="115"/>
    </location>
</feature>
<evidence type="ECO:0000256" key="1">
    <source>
        <dbReference type="SAM" id="Phobius"/>
    </source>
</evidence>
<evidence type="ECO:0000313" key="2">
    <source>
        <dbReference type="EMBL" id="SHH35860.1"/>
    </source>
</evidence>
<keyword evidence="1" id="KW-0472">Membrane</keyword>
<evidence type="ECO:0000313" key="3">
    <source>
        <dbReference type="Proteomes" id="UP000243255"/>
    </source>
</evidence>